<feature type="transmembrane region" description="Helical" evidence="5">
    <location>
        <begin position="64"/>
        <end position="91"/>
    </location>
</feature>
<dbReference type="GO" id="GO:0043953">
    <property type="term" value="P:protein transport by the Tat complex"/>
    <property type="evidence" value="ECO:0007669"/>
    <property type="project" value="UniProtKB-UniRule"/>
</dbReference>
<feature type="transmembrane region" description="Helical" evidence="5">
    <location>
        <begin position="191"/>
        <end position="208"/>
    </location>
</feature>
<proteinExistence type="inferred from homology"/>
<keyword evidence="8" id="KW-1185">Reference proteome</keyword>
<comment type="caution">
    <text evidence="7">The sequence shown here is derived from an EMBL/GenBank/DDBJ whole genome shotgun (WGS) entry which is preliminary data.</text>
</comment>
<keyword evidence="5" id="KW-0813">Transport</keyword>
<dbReference type="GO" id="GO:0009977">
    <property type="term" value="F:proton motive force dependent protein transmembrane transporter activity"/>
    <property type="evidence" value="ECO:0007669"/>
    <property type="project" value="TreeGrafter"/>
</dbReference>
<dbReference type="PRINTS" id="PR01840">
    <property type="entry name" value="TATCFAMILY"/>
</dbReference>
<dbReference type="PANTHER" id="PTHR30371">
    <property type="entry name" value="SEC-INDEPENDENT PROTEIN TRANSLOCASE PROTEIN TATC"/>
    <property type="match status" value="1"/>
</dbReference>
<dbReference type="PANTHER" id="PTHR30371:SF4">
    <property type="entry name" value="SEC-INDEPENDENT PROTEIN TRANSLOCASE PROTEIN TATCD"/>
    <property type="match status" value="1"/>
</dbReference>
<dbReference type="InterPro" id="IPR002033">
    <property type="entry name" value="TatC"/>
</dbReference>
<feature type="transmembrane region" description="Helical" evidence="5">
    <location>
        <begin position="214"/>
        <end position="233"/>
    </location>
</feature>
<sequence>MNSAIEVKRWQEHLGELRKRLIISLIALLTAFAASLTFVTRIYHTLTLPIGGIRLAILGPGDVIHIYFMIAGFSALGVTLPFLLFQLWLFLKPALESHERKIALQLIPLVFIMFVIGVLFSYRIVFPILLHFLMTLASQNFVVMITAQNYFSFMVNILLPFGLIFEMPVVVMFLTQLGILTPARLHGLRKYAYMMIIVVASIISPPEIVSHLSVAVPMIILYEVSIAVSRITLKGNERRRRNREETLHTEQTLKKGNGKRSAL</sequence>
<accession>A0A1V4EQG2</accession>
<feature type="transmembrane region" description="Helical" evidence="5">
    <location>
        <begin position="103"/>
        <end position="130"/>
    </location>
</feature>
<keyword evidence="5" id="KW-1003">Cell membrane</keyword>
<keyword evidence="5" id="KW-0811">Translocation</keyword>
<dbReference type="Proteomes" id="UP000190229">
    <property type="component" value="Unassembled WGS sequence"/>
</dbReference>
<feature type="region of interest" description="Disordered" evidence="6">
    <location>
        <begin position="239"/>
        <end position="263"/>
    </location>
</feature>
<evidence type="ECO:0000313" key="8">
    <source>
        <dbReference type="Proteomes" id="UP000190229"/>
    </source>
</evidence>
<evidence type="ECO:0000256" key="1">
    <source>
        <dbReference type="ARBA" id="ARBA00004141"/>
    </source>
</evidence>
<name>A0A1V4EQG2_9BACL</name>
<dbReference type="NCBIfam" id="TIGR00945">
    <property type="entry name" value="tatC"/>
    <property type="match status" value="1"/>
</dbReference>
<dbReference type="RefSeq" id="WP_067560829.1">
    <property type="nucleotide sequence ID" value="NZ_LSUQ01000003.1"/>
</dbReference>
<evidence type="ECO:0000256" key="3">
    <source>
        <dbReference type="ARBA" id="ARBA00022989"/>
    </source>
</evidence>
<evidence type="ECO:0000313" key="7">
    <source>
        <dbReference type="EMBL" id="OPG15141.1"/>
    </source>
</evidence>
<feature type="transmembrane region" description="Helical" evidence="5">
    <location>
        <begin position="21"/>
        <end position="44"/>
    </location>
</feature>
<organism evidence="7 8">
    <name type="scientific">Ferroacidibacillus organovorans</name>
    <dbReference type="NCBI Taxonomy" id="1765683"/>
    <lineage>
        <taxon>Bacteria</taxon>
        <taxon>Bacillati</taxon>
        <taxon>Bacillota</taxon>
        <taxon>Bacilli</taxon>
        <taxon>Bacillales</taxon>
        <taxon>Alicyclobacillaceae</taxon>
        <taxon>Ferroacidibacillus</taxon>
    </lineage>
</organism>
<dbReference type="InterPro" id="IPR019820">
    <property type="entry name" value="Sec-indep_translocase_CS"/>
</dbReference>
<dbReference type="GO" id="GO:0065002">
    <property type="term" value="P:intracellular protein transmembrane transport"/>
    <property type="evidence" value="ECO:0007669"/>
    <property type="project" value="TreeGrafter"/>
</dbReference>
<keyword evidence="5" id="KW-0653">Protein transport</keyword>
<feature type="transmembrane region" description="Helical" evidence="5">
    <location>
        <begin position="150"/>
        <end position="179"/>
    </location>
</feature>
<reference evidence="7 8" key="1">
    <citation type="submission" date="2017-02" db="EMBL/GenBank/DDBJ databases">
        <title>Draft genome of Acidibacillus ferrooxidans Huett2.</title>
        <authorList>
            <person name="Schopf S."/>
        </authorList>
    </citation>
    <scope>NUCLEOTIDE SEQUENCE [LARGE SCALE GENOMIC DNA]</scope>
    <source>
        <strain evidence="7 8">Huett2</strain>
    </source>
</reference>
<comment type="subcellular location">
    <subcellularLocation>
        <location evidence="5">Cell membrane</location>
        <topology evidence="5">Multi-pass membrane protein</topology>
    </subcellularLocation>
    <subcellularLocation>
        <location evidence="1">Membrane</location>
        <topology evidence="1">Multi-pass membrane protein</topology>
    </subcellularLocation>
</comment>
<gene>
    <name evidence="5" type="primary">tatC</name>
    <name evidence="7" type="ORF">B2M26_13395</name>
</gene>
<keyword evidence="3 5" id="KW-1133">Transmembrane helix</keyword>
<comment type="subunit">
    <text evidence="5">Forms a complex with TatA.</text>
</comment>
<evidence type="ECO:0000256" key="2">
    <source>
        <dbReference type="ARBA" id="ARBA00022692"/>
    </source>
</evidence>
<dbReference type="AlphaFoldDB" id="A0A1V4EQG2"/>
<dbReference type="Pfam" id="PF00902">
    <property type="entry name" value="TatC"/>
    <property type="match status" value="1"/>
</dbReference>
<feature type="compositionally biased region" description="Basic and acidic residues" evidence="6">
    <location>
        <begin position="242"/>
        <end position="253"/>
    </location>
</feature>
<dbReference type="EMBL" id="MWPS01000043">
    <property type="protein sequence ID" value="OPG15141.1"/>
    <property type="molecule type" value="Genomic_DNA"/>
</dbReference>
<keyword evidence="4 5" id="KW-0472">Membrane</keyword>
<evidence type="ECO:0000256" key="5">
    <source>
        <dbReference type="HAMAP-Rule" id="MF_00902"/>
    </source>
</evidence>
<evidence type="ECO:0000256" key="6">
    <source>
        <dbReference type="SAM" id="MobiDB-lite"/>
    </source>
</evidence>
<comment type="function">
    <text evidence="5">Part of the twin-arginine translocation (Tat) system that transports large folded proteins containing a characteristic twin-arginine motif in their signal peptide across membranes.</text>
</comment>
<keyword evidence="2 5" id="KW-0812">Transmembrane</keyword>
<evidence type="ECO:0000256" key="4">
    <source>
        <dbReference type="ARBA" id="ARBA00023136"/>
    </source>
</evidence>
<dbReference type="GO" id="GO:0033281">
    <property type="term" value="C:TAT protein transport complex"/>
    <property type="evidence" value="ECO:0007669"/>
    <property type="project" value="UniProtKB-UniRule"/>
</dbReference>
<dbReference type="HAMAP" id="MF_00902">
    <property type="entry name" value="TatC"/>
    <property type="match status" value="1"/>
</dbReference>
<protein>
    <recommendedName>
        <fullName evidence="5">Sec-independent protein translocase protein TatC</fullName>
    </recommendedName>
</protein>
<dbReference type="PROSITE" id="PS01218">
    <property type="entry name" value="TATC"/>
    <property type="match status" value="1"/>
</dbReference>
<dbReference type="OrthoDB" id="9777044at2"/>
<comment type="similarity">
    <text evidence="5">Belongs to the TatC family.</text>
</comment>